<dbReference type="SUPFAM" id="SSF53383">
    <property type="entry name" value="PLP-dependent transferases"/>
    <property type="match status" value="1"/>
</dbReference>
<sequence>MAQPEIKSNRIDFMRGHPSTELLATAEMLAAANSVLADPYLPQDSYDQDRHPLHYGPDLGNISFRRDVGIWSARRYGLKEPIPPENINLTSGASNGLAKALELFTNPIGGYTRRAFIVTPVYFLACPVFQDFGFSNLMTSISMEENGTSLNFEDLISHLEDDKTAPPQPFVSLNDGMDPIKTVQGKHLYRYVLYCVPTYSNPTGTTLSLAARTRLVELARKYDILLISDDVYDFLGYNGETPIKRLVTIDKEMGVSDTDKGHTISNSSFSKLIGPGVRCGWIESVSPVLAAEMGKSGANHSGGAPCQFTSTLVQRLLEPDKPSASGTGKPVIDEVIEKISGAYKERVGVLLNAIEKYWPKGTQVQGGDGGYFVWISLPEGFNAREIAKASLERGVIVGGGDGFEVPVNSVTGKRNFRDWGAKYMRLSISYLSTDVMEHGIKNLGETIQSWKQSQG</sequence>
<evidence type="ECO:0000313" key="2">
    <source>
        <dbReference type="EMBL" id="EPS42048.1"/>
    </source>
</evidence>
<dbReference type="OrthoDB" id="7042322at2759"/>
<dbReference type="InterPro" id="IPR015421">
    <property type="entry name" value="PyrdxlP-dep_Trfase_major"/>
</dbReference>
<evidence type="ECO:0000259" key="1">
    <source>
        <dbReference type="Pfam" id="PF00155"/>
    </source>
</evidence>
<proteinExistence type="predicted"/>
<reference evidence="3" key="2">
    <citation type="submission" date="2013-04" db="EMBL/GenBank/DDBJ databases">
        <title>Genomic mechanisms accounting for the adaptation to parasitism in nematode-trapping fungi.</title>
        <authorList>
            <person name="Ahren D.G."/>
        </authorList>
    </citation>
    <scope>NUCLEOTIDE SEQUENCE [LARGE SCALE GENOMIC DNA]</scope>
    <source>
        <strain evidence="3">CBS 200.50</strain>
    </source>
</reference>
<accession>S8BRE9</accession>
<keyword evidence="3" id="KW-1185">Reference proteome</keyword>
<dbReference type="AlphaFoldDB" id="S8BRE9"/>
<dbReference type="Gene3D" id="3.40.640.10">
    <property type="entry name" value="Type I PLP-dependent aspartate aminotransferase-like (Major domain)"/>
    <property type="match status" value="1"/>
</dbReference>
<protein>
    <recommendedName>
        <fullName evidence="1">Aminotransferase class I/classII large domain-containing protein</fullName>
    </recommendedName>
</protein>
<dbReference type="InterPro" id="IPR004839">
    <property type="entry name" value="Aminotransferase_I/II_large"/>
</dbReference>
<dbReference type="eggNOG" id="KOG0634">
    <property type="taxonomic scope" value="Eukaryota"/>
</dbReference>
<evidence type="ECO:0000313" key="3">
    <source>
        <dbReference type="Proteomes" id="UP000015100"/>
    </source>
</evidence>
<comment type="caution">
    <text evidence="2">The sequence shown here is derived from an EMBL/GenBank/DDBJ whole genome shotgun (WGS) entry which is preliminary data.</text>
</comment>
<dbReference type="OMA" id="DFLQWPV"/>
<name>S8BRE9_DACHA</name>
<dbReference type="Proteomes" id="UP000015100">
    <property type="component" value="Unassembled WGS sequence"/>
</dbReference>
<dbReference type="Pfam" id="PF00155">
    <property type="entry name" value="Aminotran_1_2"/>
    <property type="match status" value="1"/>
</dbReference>
<dbReference type="GO" id="GO:0030170">
    <property type="term" value="F:pyridoxal phosphate binding"/>
    <property type="evidence" value="ECO:0007669"/>
    <property type="project" value="InterPro"/>
</dbReference>
<reference evidence="2 3" key="1">
    <citation type="journal article" date="2013" name="PLoS Genet.">
        <title>Genomic mechanisms accounting for the adaptation to parasitism in nematode-trapping fungi.</title>
        <authorList>
            <person name="Meerupati T."/>
            <person name="Andersson K.M."/>
            <person name="Friman E."/>
            <person name="Kumar D."/>
            <person name="Tunlid A."/>
            <person name="Ahren D."/>
        </authorList>
    </citation>
    <scope>NUCLEOTIDE SEQUENCE [LARGE SCALE GENOMIC DNA]</scope>
    <source>
        <strain evidence="2 3">CBS 200.50</strain>
    </source>
</reference>
<dbReference type="Gene3D" id="3.90.1150.10">
    <property type="entry name" value="Aspartate Aminotransferase, domain 1"/>
    <property type="match status" value="1"/>
</dbReference>
<dbReference type="InterPro" id="IPR015424">
    <property type="entry name" value="PyrdxlP-dep_Trfase"/>
</dbReference>
<gene>
    <name evidence="2" type="ORF">H072_4006</name>
</gene>
<dbReference type="GO" id="GO:0047536">
    <property type="term" value="F:2-aminoadipate transaminase activity"/>
    <property type="evidence" value="ECO:0007669"/>
    <property type="project" value="EnsemblFungi"/>
</dbReference>
<dbReference type="EMBL" id="AQGS01000130">
    <property type="protein sequence ID" value="EPS42048.1"/>
    <property type="molecule type" value="Genomic_DNA"/>
</dbReference>
<dbReference type="InterPro" id="IPR015422">
    <property type="entry name" value="PyrdxlP-dep_Trfase_small"/>
</dbReference>
<organism evidence="2 3">
    <name type="scientific">Dactylellina haptotyla (strain CBS 200.50)</name>
    <name type="common">Nematode-trapping fungus</name>
    <name type="synonym">Monacrosporium haptotylum</name>
    <dbReference type="NCBI Taxonomy" id="1284197"/>
    <lineage>
        <taxon>Eukaryota</taxon>
        <taxon>Fungi</taxon>
        <taxon>Dikarya</taxon>
        <taxon>Ascomycota</taxon>
        <taxon>Pezizomycotina</taxon>
        <taxon>Orbiliomycetes</taxon>
        <taxon>Orbiliales</taxon>
        <taxon>Orbiliaceae</taxon>
        <taxon>Dactylellina</taxon>
    </lineage>
</organism>
<dbReference type="HOGENOM" id="CLU_017584_0_6_1"/>
<dbReference type="PANTHER" id="PTHR42858:SF1">
    <property type="entry name" value="LD15494P"/>
    <property type="match status" value="1"/>
</dbReference>
<dbReference type="STRING" id="1284197.S8BRE9"/>
<dbReference type="PANTHER" id="PTHR42858">
    <property type="entry name" value="AMINOTRANSFERASE"/>
    <property type="match status" value="1"/>
</dbReference>
<dbReference type="CDD" id="cd00609">
    <property type="entry name" value="AAT_like"/>
    <property type="match status" value="1"/>
</dbReference>
<feature type="domain" description="Aminotransferase class I/classII large" evidence="1">
    <location>
        <begin position="84"/>
        <end position="421"/>
    </location>
</feature>